<reference evidence="8" key="1">
    <citation type="submission" date="2020-11" db="EMBL/GenBank/DDBJ databases">
        <title>Chlorella ohadii genome sequencing and assembly.</title>
        <authorList>
            <person name="Murik O."/>
            <person name="Treves H."/>
            <person name="Kedem I."/>
            <person name="Shotland Y."/>
            <person name="Kaplan A."/>
        </authorList>
    </citation>
    <scope>NUCLEOTIDE SEQUENCE</scope>
    <source>
        <strain evidence="8">1</strain>
    </source>
</reference>
<dbReference type="GO" id="GO:0015976">
    <property type="term" value="P:carbon utilization"/>
    <property type="evidence" value="ECO:0007669"/>
    <property type="project" value="InterPro"/>
</dbReference>
<evidence type="ECO:0000313" key="8">
    <source>
        <dbReference type="EMBL" id="KAI7835940.1"/>
    </source>
</evidence>
<dbReference type="Proteomes" id="UP001205105">
    <property type="component" value="Unassembled WGS sequence"/>
</dbReference>
<feature type="compositionally biased region" description="Gly residues" evidence="7">
    <location>
        <begin position="410"/>
        <end position="419"/>
    </location>
</feature>
<feature type="compositionally biased region" description="Gly residues" evidence="7">
    <location>
        <begin position="232"/>
        <end position="242"/>
    </location>
</feature>
<comment type="cofactor">
    <cofactor evidence="6">
        <name>Zn(2+)</name>
        <dbReference type="ChEBI" id="CHEBI:29105"/>
    </cofactor>
    <text evidence="6">Binds 1 zinc ion per subunit.</text>
</comment>
<organism evidence="8 9">
    <name type="scientific">Chlorella ohadii</name>
    <dbReference type="NCBI Taxonomy" id="2649997"/>
    <lineage>
        <taxon>Eukaryota</taxon>
        <taxon>Viridiplantae</taxon>
        <taxon>Chlorophyta</taxon>
        <taxon>core chlorophytes</taxon>
        <taxon>Trebouxiophyceae</taxon>
        <taxon>Chlorellales</taxon>
        <taxon>Chlorellaceae</taxon>
        <taxon>Chlorella clade</taxon>
        <taxon>Chlorella</taxon>
    </lineage>
</organism>
<feature type="compositionally biased region" description="Low complexity" evidence="7">
    <location>
        <begin position="322"/>
        <end position="337"/>
    </location>
</feature>
<evidence type="ECO:0000256" key="6">
    <source>
        <dbReference type="PIRSR" id="PIRSR601765-1"/>
    </source>
</evidence>
<feature type="region of interest" description="Disordered" evidence="7">
    <location>
        <begin position="137"/>
        <end position="168"/>
    </location>
</feature>
<dbReference type="AlphaFoldDB" id="A0AAD5H0T8"/>
<dbReference type="Gene3D" id="3.40.1050.10">
    <property type="entry name" value="Carbonic anhydrase"/>
    <property type="match status" value="1"/>
</dbReference>
<dbReference type="EC" id="4.2.1.1" evidence="2"/>
<dbReference type="SUPFAM" id="SSF53056">
    <property type="entry name" value="beta-carbonic anhydrase, cab"/>
    <property type="match status" value="1"/>
</dbReference>
<feature type="binding site" evidence="6">
    <location>
        <position position="63"/>
    </location>
    <ligand>
        <name>Zn(2+)</name>
        <dbReference type="ChEBI" id="CHEBI:29105"/>
    </ligand>
</feature>
<feature type="region of interest" description="Disordered" evidence="7">
    <location>
        <begin position="225"/>
        <end position="244"/>
    </location>
</feature>
<evidence type="ECO:0000313" key="9">
    <source>
        <dbReference type="Proteomes" id="UP001205105"/>
    </source>
</evidence>
<name>A0AAD5H0T8_9CHLO</name>
<evidence type="ECO:0000256" key="5">
    <source>
        <dbReference type="ARBA" id="ARBA00048348"/>
    </source>
</evidence>
<comment type="catalytic activity">
    <reaction evidence="5">
        <text>hydrogencarbonate + H(+) = CO2 + H2O</text>
        <dbReference type="Rhea" id="RHEA:10748"/>
        <dbReference type="ChEBI" id="CHEBI:15377"/>
        <dbReference type="ChEBI" id="CHEBI:15378"/>
        <dbReference type="ChEBI" id="CHEBI:16526"/>
        <dbReference type="ChEBI" id="CHEBI:17544"/>
        <dbReference type="EC" id="4.2.1.1"/>
    </reaction>
</comment>
<evidence type="ECO:0000256" key="3">
    <source>
        <dbReference type="ARBA" id="ARBA00022833"/>
    </source>
</evidence>
<dbReference type="InterPro" id="IPR001765">
    <property type="entry name" value="Carbonic_anhydrase"/>
</dbReference>
<dbReference type="InterPro" id="IPR036874">
    <property type="entry name" value="Carbonic_anhydrase_sf"/>
</dbReference>
<feature type="binding site" evidence="6">
    <location>
        <position position="65"/>
    </location>
    <ligand>
        <name>Zn(2+)</name>
        <dbReference type="ChEBI" id="CHEBI:29105"/>
    </ligand>
</feature>
<feature type="region of interest" description="Disordered" evidence="7">
    <location>
        <begin position="312"/>
        <end position="347"/>
    </location>
</feature>
<keyword evidence="3 6" id="KW-0862">Zinc</keyword>
<sequence>MGLLRAALPLGDEKHKAAQALEQLIEGNRRFVKGQQQGCVHPDEHLRERLRGGQAPKAVVLTCSDSRMPPELIFDQGFGDLFVVRVAGNIVSEHVLGSISYALQNLGTRLVLVLGHTKCGAVKAAVAEFVDRAKARHAEASSTSEGEPGTGTDPSPITSTEHRSTSLDRPLADALAPLVAQDSSEGPLAAAATAAATPFAAAAAAAATPFAAAAAAAAAVVPGSGGLAAERSGGGGGAGGGGGDRRRGLFGFVSRLFGALGGKEATETLVRTASFRDLAHLDNPVNAIVAAIQPAVKQVVWEVLHENENGLGSAGITPSASSGATPVAGTTPGATSPRHPSASTLSRASVPSVAEAAHAVVVAHEAAVAAAAAAAAAAGAAGAAGSRPSSRAAALQQSSYDSDEEELRVLGGGGAGNGNGMHQSSSMADVVSNLGQPLLVRPAVCSHALDAKLAEAAQAEHICLDNHILNCSNLLNEVAYQNVRRQCSEVWDAMERFIEQPAAGELLMVQAMYSLETGEVDWFGLLA</sequence>
<gene>
    <name evidence="8" type="ORF">COHA_010173</name>
</gene>
<dbReference type="PANTHER" id="PTHR11002:SF79">
    <property type="entry name" value="CARBONIC ANHYDRASE 2"/>
    <property type="match status" value="1"/>
</dbReference>
<keyword evidence="9" id="KW-1185">Reference proteome</keyword>
<evidence type="ECO:0000256" key="4">
    <source>
        <dbReference type="ARBA" id="ARBA00023239"/>
    </source>
</evidence>
<dbReference type="GO" id="GO:0004089">
    <property type="term" value="F:carbonate dehydratase activity"/>
    <property type="evidence" value="ECO:0007669"/>
    <property type="project" value="UniProtKB-EC"/>
</dbReference>
<dbReference type="PROSITE" id="PS00704">
    <property type="entry name" value="PROK_CO2_ANHYDRASE_1"/>
    <property type="match status" value="1"/>
</dbReference>
<dbReference type="EMBL" id="JADXDR010000214">
    <property type="protein sequence ID" value="KAI7835940.1"/>
    <property type="molecule type" value="Genomic_DNA"/>
</dbReference>
<dbReference type="SMART" id="SM00947">
    <property type="entry name" value="Pro_CA"/>
    <property type="match status" value="1"/>
</dbReference>
<feature type="binding site" evidence="6">
    <location>
        <position position="119"/>
    </location>
    <ligand>
        <name>Zn(2+)</name>
        <dbReference type="ChEBI" id="CHEBI:29105"/>
    </ligand>
</feature>
<keyword evidence="4" id="KW-0456">Lyase</keyword>
<evidence type="ECO:0000256" key="2">
    <source>
        <dbReference type="ARBA" id="ARBA00012925"/>
    </source>
</evidence>
<comment type="similarity">
    <text evidence="1">Belongs to the beta-class carbonic anhydrase family.</text>
</comment>
<dbReference type="InterPro" id="IPR015892">
    <property type="entry name" value="Carbonic_anhydrase_CS"/>
</dbReference>
<proteinExistence type="inferred from homology"/>
<dbReference type="Pfam" id="PF00484">
    <property type="entry name" value="Pro_CA"/>
    <property type="match status" value="1"/>
</dbReference>
<dbReference type="PANTHER" id="PTHR11002">
    <property type="entry name" value="CARBONIC ANHYDRASE"/>
    <property type="match status" value="1"/>
</dbReference>
<keyword evidence="6" id="KW-0479">Metal-binding</keyword>
<dbReference type="GO" id="GO:0008270">
    <property type="term" value="F:zinc ion binding"/>
    <property type="evidence" value="ECO:0007669"/>
    <property type="project" value="InterPro"/>
</dbReference>
<accession>A0AAD5H0T8</accession>
<evidence type="ECO:0000256" key="7">
    <source>
        <dbReference type="SAM" id="MobiDB-lite"/>
    </source>
</evidence>
<evidence type="ECO:0000256" key="1">
    <source>
        <dbReference type="ARBA" id="ARBA00006217"/>
    </source>
</evidence>
<feature type="region of interest" description="Disordered" evidence="7">
    <location>
        <begin position="392"/>
        <end position="424"/>
    </location>
</feature>
<protein>
    <recommendedName>
        <fullName evidence="2">carbonic anhydrase</fullName>
        <ecNumber evidence="2">4.2.1.1</ecNumber>
    </recommendedName>
</protein>
<feature type="binding site" evidence="6">
    <location>
        <position position="116"/>
    </location>
    <ligand>
        <name>Zn(2+)</name>
        <dbReference type="ChEBI" id="CHEBI:29105"/>
    </ligand>
</feature>
<comment type="caution">
    <text evidence="8">The sequence shown here is derived from an EMBL/GenBank/DDBJ whole genome shotgun (WGS) entry which is preliminary data.</text>
</comment>